<dbReference type="Proteomes" id="UP000829401">
    <property type="component" value="Chromosome"/>
</dbReference>
<organism evidence="7 8">
    <name type="scientific">Alicyclobacillus acidoterrestris (strain ATCC 49025 / DSM 3922 / CIP 106132 / NCIMB 13137 / GD3B)</name>
    <dbReference type="NCBI Taxonomy" id="1356854"/>
    <lineage>
        <taxon>Bacteria</taxon>
        <taxon>Bacillati</taxon>
        <taxon>Bacillota</taxon>
        <taxon>Bacilli</taxon>
        <taxon>Bacillales</taxon>
        <taxon>Alicyclobacillaceae</taxon>
        <taxon>Alicyclobacillus</taxon>
    </lineage>
</organism>
<dbReference type="InterPro" id="IPR004568">
    <property type="entry name" value="Ppantetheine-prot_Trfase_dom"/>
</dbReference>
<keyword evidence="4" id="KW-0479">Metal-binding</keyword>
<dbReference type="InterPro" id="IPR050559">
    <property type="entry name" value="P-Pant_transferase_sf"/>
</dbReference>
<evidence type="ECO:0000256" key="1">
    <source>
        <dbReference type="ARBA" id="ARBA00001946"/>
    </source>
</evidence>
<proteinExistence type="inferred from homology"/>
<dbReference type="GO" id="GO:0019878">
    <property type="term" value="P:lysine biosynthetic process via aminoadipic acid"/>
    <property type="evidence" value="ECO:0007669"/>
    <property type="project" value="TreeGrafter"/>
</dbReference>
<dbReference type="EMBL" id="CP080467">
    <property type="protein sequence ID" value="UNO48757.1"/>
    <property type="molecule type" value="Genomic_DNA"/>
</dbReference>
<dbReference type="InterPro" id="IPR037143">
    <property type="entry name" value="4-PPantetheinyl_Trfase_dom_sf"/>
</dbReference>
<evidence type="ECO:0000256" key="5">
    <source>
        <dbReference type="ARBA" id="ARBA00022842"/>
    </source>
</evidence>
<dbReference type="OrthoDB" id="9808281at2"/>
<reference evidence="8" key="1">
    <citation type="journal article" date="2022" name="G3 (Bethesda)">
        <title>Unveiling the complete genome sequence of Alicyclobacillus acidoterrestris DSM 3922T, a taint-producing strain.</title>
        <authorList>
            <person name="Leonardo I.C."/>
            <person name="Barreto Crespo M.T."/>
            <person name="Gaspar F.B."/>
        </authorList>
    </citation>
    <scope>NUCLEOTIDE SEQUENCE [LARGE SCALE GENOMIC DNA]</scope>
    <source>
        <strain evidence="8">DSM 3922</strain>
    </source>
</reference>
<dbReference type="Gene3D" id="3.90.470.20">
    <property type="entry name" value="4'-phosphopantetheinyl transferase domain"/>
    <property type="match status" value="1"/>
</dbReference>
<sequence length="181" mass="20821">MELYIMDNYDPHIHRTQGIVPIVFRNFYGQDVSLEKLPAGKPKIRESLGFDFNISHADKMMICGVTRHGMIGVDIEKVTNIDVSIASEFLTHEERHFLMRNGNGNVDDFFRLWTLKEAFVKAIGTGITDDLKAIQFDESVLHQASFSLKEWHFRTLMLGNYRVSICTSEPQDELRFIPLAL</sequence>
<evidence type="ECO:0000313" key="7">
    <source>
        <dbReference type="EMBL" id="UNO48757.1"/>
    </source>
</evidence>
<comment type="similarity">
    <text evidence="2">Belongs to the P-Pant transferase superfamily. Gsp/Sfp/HetI/AcpT family.</text>
</comment>
<evidence type="ECO:0000256" key="2">
    <source>
        <dbReference type="ARBA" id="ARBA00010990"/>
    </source>
</evidence>
<keyword evidence="3 7" id="KW-0808">Transferase</keyword>
<protein>
    <submittedName>
        <fullName evidence="7">4'-phosphopantetheinyl transferase superfamily protein</fullName>
    </submittedName>
</protein>
<dbReference type="InterPro" id="IPR008278">
    <property type="entry name" value="4-PPantetheinyl_Trfase_dom"/>
</dbReference>
<evidence type="ECO:0000313" key="8">
    <source>
        <dbReference type="Proteomes" id="UP000829401"/>
    </source>
</evidence>
<dbReference type="RefSeq" id="WP_152498785.1">
    <property type="nucleotide sequence ID" value="NZ_AURB01000131.1"/>
</dbReference>
<dbReference type="AlphaFoldDB" id="A0A9E7CZK7"/>
<dbReference type="GO" id="GO:0008897">
    <property type="term" value="F:holo-[acyl-carrier-protein] synthase activity"/>
    <property type="evidence" value="ECO:0007669"/>
    <property type="project" value="InterPro"/>
</dbReference>
<dbReference type="Pfam" id="PF01648">
    <property type="entry name" value="ACPS"/>
    <property type="match status" value="1"/>
</dbReference>
<keyword evidence="5" id="KW-0460">Magnesium</keyword>
<dbReference type="GO" id="GO:0005829">
    <property type="term" value="C:cytosol"/>
    <property type="evidence" value="ECO:0007669"/>
    <property type="project" value="TreeGrafter"/>
</dbReference>
<gene>
    <name evidence="7" type="ORF">K1I37_19275</name>
</gene>
<dbReference type="PANTHER" id="PTHR12215:SF10">
    <property type="entry name" value="L-AMINOADIPATE-SEMIALDEHYDE DEHYDROGENASE-PHOSPHOPANTETHEINYL TRANSFERASE"/>
    <property type="match status" value="1"/>
</dbReference>
<dbReference type="SUPFAM" id="SSF56214">
    <property type="entry name" value="4'-phosphopantetheinyl transferase"/>
    <property type="match status" value="2"/>
</dbReference>
<dbReference type="NCBIfam" id="TIGR00556">
    <property type="entry name" value="pantethn_trn"/>
    <property type="match status" value="1"/>
</dbReference>
<comment type="cofactor">
    <cofactor evidence="1">
        <name>Mg(2+)</name>
        <dbReference type="ChEBI" id="CHEBI:18420"/>
    </cofactor>
</comment>
<dbReference type="GO" id="GO:0000287">
    <property type="term" value="F:magnesium ion binding"/>
    <property type="evidence" value="ECO:0007669"/>
    <property type="project" value="InterPro"/>
</dbReference>
<evidence type="ECO:0000256" key="4">
    <source>
        <dbReference type="ARBA" id="ARBA00022723"/>
    </source>
</evidence>
<evidence type="ECO:0000256" key="3">
    <source>
        <dbReference type="ARBA" id="ARBA00022679"/>
    </source>
</evidence>
<feature type="domain" description="4'-phosphopantetheinyl transferase" evidence="6">
    <location>
        <begin position="71"/>
        <end position="166"/>
    </location>
</feature>
<dbReference type="KEGG" id="aaco:K1I37_19275"/>
<accession>A0A9E7CZK7</accession>
<dbReference type="GO" id="GO:0006633">
    <property type="term" value="P:fatty acid biosynthetic process"/>
    <property type="evidence" value="ECO:0007669"/>
    <property type="project" value="InterPro"/>
</dbReference>
<evidence type="ECO:0000259" key="6">
    <source>
        <dbReference type="Pfam" id="PF01648"/>
    </source>
</evidence>
<keyword evidence="8" id="KW-1185">Reference proteome</keyword>
<dbReference type="PANTHER" id="PTHR12215">
    <property type="entry name" value="PHOSPHOPANTETHEINE TRANSFERASE"/>
    <property type="match status" value="1"/>
</dbReference>
<name>A0A9E7CZK7_ALIAG</name>